<dbReference type="AlphaFoldDB" id="A0AAW1BHB0"/>
<evidence type="ECO:0000313" key="2">
    <source>
        <dbReference type="Proteomes" id="UP001474421"/>
    </source>
</evidence>
<gene>
    <name evidence="1" type="ORF">NXF25_012142</name>
</gene>
<name>A0AAW1BHB0_CROAD</name>
<reference evidence="1 2" key="1">
    <citation type="journal article" date="2024" name="Proc. Natl. Acad. Sci. U.S.A.">
        <title>The genetic regulatory architecture and epigenomic basis for age-related changes in rattlesnake venom.</title>
        <authorList>
            <person name="Hogan M.P."/>
            <person name="Holding M.L."/>
            <person name="Nystrom G.S."/>
            <person name="Colston T.J."/>
            <person name="Bartlett D.A."/>
            <person name="Mason A.J."/>
            <person name="Ellsworth S.A."/>
            <person name="Rautsaw R.M."/>
            <person name="Lawrence K.C."/>
            <person name="Strickland J.L."/>
            <person name="He B."/>
            <person name="Fraser P."/>
            <person name="Margres M.J."/>
            <person name="Gilbert D.M."/>
            <person name="Gibbs H.L."/>
            <person name="Parkinson C.L."/>
            <person name="Rokyta D.R."/>
        </authorList>
    </citation>
    <scope>NUCLEOTIDE SEQUENCE [LARGE SCALE GENOMIC DNA]</scope>
    <source>
        <strain evidence="1">DRR0105</strain>
    </source>
</reference>
<sequence>MIAMTTFLFVLLLALLILLFLRQLWSRRHLPPGPLALPLIGTLGAYGISFHEDYISKVFHSK</sequence>
<proteinExistence type="predicted"/>
<keyword evidence="2" id="KW-1185">Reference proteome</keyword>
<dbReference type="Proteomes" id="UP001474421">
    <property type="component" value="Unassembled WGS sequence"/>
</dbReference>
<evidence type="ECO:0000313" key="1">
    <source>
        <dbReference type="EMBL" id="KAK9401428.1"/>
    </source>
</evidence>
<organism evidence="1 2">
    <name type="scientific">Crotalus adamanteus</name>
    <name type="common">Eastern diamondback rattlesnake</name>
    <dbReference type="NCBI Taxonomy" id="8729"/>
    <lineage>
        <taxon>Eukaryota</taxon>
        <taxon>Metazoa</taxon>
        <taxon>Chordata</taxon>
        <taxon>Craniata</taxon>
        <taxon>Vertebrata</taxon>
        <taxon>Euteleostomi</taxon>
        <taxon>Lepidosauria</taxon>
        <taxon>Squamata</taxon>
        <taxon>Bifurcata</taxon>
        <taxon>Unidentata</taxon>
        <taxon>Episquamata</taxon>
        <taxon>Toxicofera</taxon>
        <taxon>Serpentes</taxon>
        <taxon>Colubroidea</taxon>
        <taxon>Viperidae</taxon>
        <taxon>Crotalinae</taxon>
        <taxon>Crotalus</taxon>
    </lineage>
</organism>
<dbReference type="EMBL" id="JAOTOJ010000005">
    <property type="protein sequence ID" value="KAK9401428.1"/>
    <property type="molecule type" value="Genomic_DNA"/>
</dbReference>
<accession>A0AAW1BHB0</accession>
<protein>
    <submittedName>
        <fullName evidence="1">Cyp2j5: Cytochrome protein</fullName>
    </submittedName>
</protein>
<comment type="caution">
    <text evidence="1">The sequence shown here is derived from an EMBL/GenBank/DDBJ whole genome shotgun (WGS) entry which is preliminary data.</text>
</comment>